<dbReference type="Proteomes" id="UP000186922">
    <property type="component" value="Unassembled WGS sequence"/>
</dbReference>
<protein>
    <submittedName>
        <fullName evidence="1">Uncharacterized protein</fullName>
    </submittedName>
</protein>
<name>A0A1D1VZ61_RAMVA</name>
<evidence type="ECO:0000313" key="2">
    <source>
        <dbReference type="Proteomes" id="UP000186922"/>
    </source>
</evidence>
<dbReference type="AlphaFoldDB" id="A0A1D1VZ61"/>
<gene>
    <name evidence="1" type="primary">RvY_14615-1</name>
    <name evidence="1" type="synonym">RvY_14615.1</name>
    <name evidence="1" type="ORF">RvY_14615</name>
</gene>
<organism evidence="1 2">
    <name type="scientific">Ramazzottius varieornatus</name>
    <name type="common">Water bear</name>
    <name type="synonym">Tardigrade</name>
    <dbReference type="NCBI Taxonomy" id="947166"/>
    <lineage>
        <taxon>Eukaryota</taxon>
        <taxon>Metazoa</taxon>
        <taxon>Ecdysozoa</taxon>
        <taxon>Tardigrada</taxon>
        <taxon>Eutardigrada</taxon>
        <taxon>Parachela</taxon>
        <taxon>Hypsibioidea</taxon>
        <taxon>Ramazzottiidae</taxon>
        <taxon>Ramazzottius</taxon>
    </lineage>
</organism>
<proteinExistence type="predicted"/>
<reference evidence="1 2" key="1">
    <citation type="journal article" date="2016" name="Nat. Commun.">
        <title>Extremotolerant tardigrade genome and improved radiotolerance of human cultured cells by tardigrade-unique protein.</title>
        <authorList>
            <person name="Hashimoto T."/>
            <person name="Horikawa D.D."/>
            <person name="Saito Y."/>
            <person name="Kuwahara H."/>
            <person name="Kozuka-Hata H."/>
            <person name="Shin-I T."/>
            <person name="Minakuchi Y."/>
            <person name="Ohishi K."/>
            <person name="Motoyama A."/>
            <person name="Aizu T."/>
            <person name="Enomoto A."/>
            <person name="Kondo K."/>
            <person name="Tanaka S."/>
            <person name="Hara Y."/>
            <person name="Koshikawa S."/>
            <person name="Sagara H."/>
            <person name="Miura T."/>
            <person name="Yokobori S."/>
            <person name="Miyagawa K."/>
            <person name="Suzuki Y."/>
            <person name="Kubo T."/>
            <person name="Oyama M."/>
            <person name="Kohara Y."/>
            <person name="Fujiyama A."/>
            <person name="Arakawa K."/>
            <person name="Katayama T."/>
            <person name="Toyoda A."/>
            <person name="Kunieda T."/>
        </authorList>
    </citation>
    <scope>NUCLEOTIDE SEQUENCE [LARGE SCALE GENOMIC DNA]</scope>
    <source>
        <strain evidence="1 2">YOKOZUNA-1</strain>
    </source>
</reference>
<accession>A0A1D1VZ61</accession>
<keyword evidence="2" id="KW-1185">Reference proteome</keyword>
<comment type="caution">
    <text evidence="1">The sequence shown here is derived from an EMBL/GenBank/DDBJ whole genome shotgun (WGS) entry which is preliminary data.</text>
</comment>
<evidence type="ECO:0000313" key="1">
    <source>
        <dbReference type="EMBL" id="GAV04314.1"/>
    </source>
</evidence>
<sequence length="65" mass="7415">MTTAGSFRQYEYKVHHLASRPASTCKMHHYDPFAQSAQHYNSTYLSTYLIQLTSGGAVADYWNNP</sequence>
<dbReference type="EMBL" id="BDGG01000010">
    <property type="protein sequence ID" value="GAV04314.1"/>
    <property type="molecule type" value="Genomic_DNA"/>
</dbReference>